<dbReference type="InterPro" id="IPR050597">
    <property type="entry name" value="Cytochrome_c_Oxidase_Subunit"/>
</dbReference>
<dbReference type="GO" id="GO:0020037">
    <property type="term" value="F:heme binding"/>
    <property type="evidence" value="ECO:0007669"/>
    <property type="project" value="InterPro"/>
</dbReference>
<gene>
    <name evidence="10" type="ORF">FW778_03465</name>
</gene>
<dbReference type="PANTHER" id="PTHR33751">
    <property type="entry name" value="CBB3-TYPE CYTOCHROME C OXIDASE SUBUNIT FIXP"/>
    <property type="match status" value="1"/>
</dbReference>
<dbReference type="InterPro" id="IPR032858">
    <property type="entry name" value="CcoP_N"/>
</dbReference>
<sequence length="383" mass="41952">MKHIHLSKKIATTALTALMGIPAAIAQDSTGTAKASGTGNNLLTLLLVIMGLLVFVIWLLGRVLLVLGKQLIEKTKTSKILPLLIAGLLVLTAQSSSAQDAVKTETVKAVSNYGGLSTGTFYLLVSVLATEIIIIFFFTFLIRRFSAELLPQKKVALAKANKVKTWWARLNKKLTRAIPVEKEADVMLDHDYDGIRELDNALPPWWKYGFYITIGVAIVYLLNFHVFGYGKNPTQEYQAEMEQARIKKEIYESNNKDKIDENNVPMADAAGLAKAKEIFTATCFACHGKLGEGGAGPNLTDDYWLHKGSLNDIYQSIKHGYPDKGMQSWSTVYSPKEISFLASYIKTLHGTKPPNPKAPQGDLYVEPSSTPQTGAADSSAIGK</sequence>
<feature type="domain" description="Cytochrome c" evidence="9">
    <location>
        <begin position="270"/>
        <end position="349"/>
    </location>
</feature>
<organism evidence="10 11">
    <name type="scientific">Ginsengibacter hankyongi</name>
    <dbReference type="NCBI Taxonomy" id="2607284"/>
    <lineage>
        <taxon>Bacteria</taxon>
        <taxon>Pseudomonadati</taxon>
        <taxon>Bacteroidota</taxon>
        <taxon>Chitinophagia</taxon>
        <taxon>Chitinophagales</taxon>
        <taxon>Chitinophagaceae</taxon>
        <taxon>Ginsengibacter</taxon>
    </lineage>
</organism>
<dbReference type="SUPFAM" id="SSF46626">
    <property type="entry name" value="Cytochrome c"/>
    <property type="match status" value="1"/>
</dbReference>
<evidence type="ECO:0000313" key="10">
    <source>
        <dbReference type="EMBL" id="KAA9041113.1"/>
    </source>
</evidence>
<keyword evidence="7" id="KW-1133">Transmembrane helix</keyword>
<proteinExistence type="predicted"/>
<evidence type="ECO:0000256" key="4">
    <source>
        <dbReference type="PROSITE-ProRule" id="PRU00433"/>
    </source>
</evidence>
<dbReference type="RefSeq" id="WP_150413202.1">
    <property type="nucleotide sequence ID" value="NZ_VYQF01000001.1"/>
</dbReference>
<feature type="signal peptide" evidence="8">
    <location>
        <begin position="1"/>
        <end position="26"/>
    </location>
</feature>
<dbReference type="EMBL" id="VYQF01000001">
    <property type="protein sequence ID" value="KAA9041113.1"/>
    <property type="molecule type" value="Genomic_DNA"/>
</dbReference>
<dbReference type="Proteomes" id="UP000326903">
    <property type="component" value="Unassembled WGS sequence"/>
</dbReference>
<name>A0A5J5IL77_9BACT</name>
<dbReference type="InterPro" id="IPR038414">
    <property type="entry name" value="CcoP_N_sf"/>
</dbReference>
<evidence type="ECO:0000256" key="7">
    <source>
        <dbReference type="SAM" id="Phobius"/>
    </source>
</evidence>
<evidence type="ECO:0000256" key="8">
    <source>
        <dbReference type="SAM" id="SignalP"/>
    </source>
</evidence>
<evidence type="ECO:0000313" key="11">
    <source>
        <dbReference type="Proteomes" id="UP000326903"/>
    </source>
</evidence>
<feature type="transmembrane region" description="Helical" evidence="7">
    <location>
        <begin position="80"/>
        <end position="99"/>
    </location>
</feature>
<feature type="chain" id="PRO_5023822806" evidence="8">
    <location>
        <begin position="27"/>
        <end position="383"/>
    </location>
</feature>
<dbReference type="PANTHER" id="PTHR33751:SF1">
    <property type="entry name" value="CBB3-TYPE CYTOCHROME C OXIDASE SUBUNIT FIXP"/>
    <property type="match status" value="1"/>
</dbReference>
<keyword evidence="5" id="KW-0175">Coiled coil</keyword>
<feature type="region of interest" description="Disordered" evidence="6">
    <location>
        <begin position="351"/>
        <end position="383"/>
    </location>
</feature>
<keyword evidence="1 4" id="KW-0349">Heme</keyword>
<evidence type="ECO:0000256" key="2">
    <source>
        <dbReference type="ARBA" id="ARBA00022723"/>
    </source>
</evidence>
<accession>A0A5J5IL77</accession>
<evidence type="ECO:0000256" key="5">
    <source>
        <dbReference type="SAM" id="Coils"/>
    </source>
</evidence>
<dbReference type="Pfam" id="PF13442">
    <property type="entry name" value="Cytochrome_CBB3"/>
    <property type="match status" value="1"/>
</dbReference>
<dbReference type="Gene3D" id="6.10.280.130">
    <property type="match status" value="1"/>
</dbReference>
<evidence type="ECO:0000256" key="1">
    <source>
        <dbReference type="ARBA" id="ARBA00022617"/>
    </source>
</evidence>
<keyword evidence="7" id="KW-0472">Membrane</keyword>
<comment type="caution">
    <text evidence="10">The sequence shown here is derived from an EMBL/GenBank/DDBJ whole genome shotgun (WGS) entry which is preliminary data.</text>
</comment>
<dbReference type="AlphaFoldDB" id="A0A5J5IL77"/>
<dbReference type="InterPro" id="IPR009056">
    <property type="entry name" value="Cyt_c-like_dom"/>
</dbReference>
<dbReference type="Gene3D" id="1.10.760.10">
    <property type="entry name" value="Cytochrome c-like domain"/>
    <property type="match status" value="1"/>
</dbReference>
<dbReference type="GO" id="GO:0046872">
    <property type="term" value="F:metal ion binding"/>
    <property type="evidence" value="ECO:0007669"/>
    <property type="project" value="UniProtKB-KW"/>
</dbReference>
<reference evidence="10 11" key="1">
    <citation type="submission" date="2019-09" db="EMBL/GenBank/DDBJ databases">
        <title>Draft genome sequence of Ginsengibacter sp. BR5-29.</title>
        <authorList>
            <person name="Im W.-T."/>
        </authorList>
    </citation>
    <scope>NUCLEOTIDE SEQUENCE [LARGE SCALE GENOMIC DNA]</scope>
    <source>
        <strain evidence="10 11">BR5-29</strain>
    </source>
</reference>
<evidence type="ECO:0000256" key="6">
    <source>
        <dbReference type="SAM" id="MobiDB-lite"/>
    </source>
</evidence>
<evidence type="ECO:0000256" key="3">
    <source>
        <dbReference type="ARBA" id="ARBA00023004"/>
    </source>
</evidence>
<feature type="coiled-coil region" evidence="5">
    <location>
        <begin position="234"/>
        <end position="261"/>
    </location>
</feature>
<keyword evidence="8" id="KW-0732">Signal</keyword>
<evidence type="ECO:0000259" key="9">
    <source>
        <dbReference type="PROSITE" id="PS51007"/>
    </source>
</evidence>
<dbReference type="PROSITE" id="PS51007">
    <property type="entry name" value="CYTC"/>
    <property type="match status" value="1"/>
</dbReference>
<feature type="transmembrane region" description="Helical" evidence="7">
    <location>
        <begin position="208"/>
        <end position="229"/>
    </location>
</feature>
<feature type="transmembrane region" description="Helical" evidence="7">
    <location>
        <begin position="119"/>
        <end position="142"/>
    </location>
</feature>
<feature type="compositionally biased region" description="Polar residues" evidence="6">
    <location>
        <begin position="367"/>
        <end position="376"/>
    </location>
</feature>
<feature type="transmembrane region" description="Helical" evidence="7">
    <location>
        <begin position="42"/>
        <end position="68"/>
    </location>
</feature>
<keyword evidence="7" id="KW-0812">Transmembrane</keyword>
<dbReference type="GO" id="GO:0009055">
    <property type="term" value="F:electron transfer activity"/>
    <property type="evidence" value="ECO:0007669"/>
    <property type="project" value="InterPro"/>
</dbReference>
<keyword evidence="2 4" id="KW-0479">Metal-binding</keyword>
<keyword evidence="11" id="KW-1185">Reference proteome</keyword>
<protein>
    <submittedName>
        <fullName evidence="10">C-type cytochrome</fullName>
    </submittedName>
</protein>
<keyword evidence="3 4" id="KW-0408">Iron</keyword>
<dbReference type="Pfam" id="PF14715">
    <property type="entry name" value="FixP_N"/>
    <property type="match status" value="1"/>
</dbReference>
<dbReference type="InterPro" id="IPR036909">
    <property type="entry name" value="Cyt_c-like_dom_sf"/>
</dbReference>